<dbReference type="RefSeq" id="WP_184293655.1">
    <property type="nucleotide sequence ID" value="NZ_JACHJO010000017.1"/>
</dbReference>
<dbReference type="Proteomes" id="UP000536604">
    <property type="component" value="Unassembled WGS sequence"/>
</dbReference>
<keyword evidence="9" id="KW-1185">Reference proteome</keyword>
<comment type="caution">
    <text evidence="8">The sequence shown here is derived from an EMBL/GenBank/DDBJ whole genome shotgun (WGS) entry which is preliminary data.</text>
</comment>
<dbReference type="GO" id="GO:0016787">
    <property type="term" value="F:hydrolase activity"/>
    <property type="evidence" value="ECO:0007669"/>
    <property type="project" value="UniProtKB-KW"/>
</dbReference>
<evidence type="ECO:0000256" key="4">
    <source>
        <dbReference type="ARBA" id="ARBA00022759"/>
    </source>
</evidence>
<keyword evidence="2" id="KW-1277">Toxin-antitoxin system</keyword>
<reference evidence="8 9" key="1">
    <citation type="submission" date="2020-08" db="EMBL/GenBank/DDBJ databases">
        <title>Genomic Encyclopedia of Type Strains, Phase III (KMG-III): the genomes of soil and plant-associated and newly described type strains.</title>
        <authorList>
            <person name="Whitman W."/>
        </authorList>
    </citation>
    <scope>NUCLEOTIDE SEQUENCE [LARGE SCALE GENOMIC DNA]</scope>
    <source>
        <strain evidence="8 9">CECT 8712</strain>
    </source>
</reference>
<evidence type="ECO:0000313" key="9">
    <source>
        <dbReference type="Proteomes" id="UP000536604"/>
    </source>
</evidence>
<dbReference type="Pfam" id="PF07927">
    <property type="entry name" value="HicA_toxin"/>
    <property type="match status" value="1"/>
</dbReference>
<evidence type="ECO:0000256" key="7">
    <source>
        <dbReference type="ARBA" id="ARBA00023016"/>
    </source>
</evidence>
<keyword evidence="7" id="KW-0346">Stress response</keyword>
<dbReference type="GO" id="GO:0003729">
    <property type="term" value="F:mRNA binding"/>
    <property type="evidence" value="ECO:0007669"/>
    <property type="project" value="InterPro"/>
</dbReference>
<evidence type="ECO:0000256" key="1">
    <source>
        <dbReference type="ARBA" id="ARBA00006620"/>
    </source>
</evidence>
<keyword evidence="4" id="KW-0255">Endonuclease</keyword>
<evidence type="ECO:0000256" key="5">
    <source>
        <dbReference type="ARBA" id="ARBA00022801"/>
    </source>
</evidence>
<evidence type="ECO:0000313" key="8">
    <source>
        <dbReference type="EMBL" id="MBB6122219.1"/>
    </source>
</evidence>
<dbReference type="InterPro" id="IPR012933">
    <property type="entry name" value="HicA_mRNA_interferase"/>
</dbReference>
<keyword evidence="3" id="KW-0540">Nuclease</keyword>
<accession>A0A841ITH8</accession>
<dbReference type="SUPFAM" id="SSF54786">
    <property type="entry name" value="YcfA/nrd intein domain"/>
    <property type="match status" value="1"/>
</dbReference>
<dbReference type="InterPro" id="IPR038570">
    <property type="entry name" value="HicA_sf"/>
</dbReference>
<keyword evidence="6" id="KW-0694">RNA-binding</keyword>
<dbReference type="GO" id="GO:0004519">
    <property type="term" value="F:endonuclease activity"/>
    <property type="evidence" value="ECO:0007669"/>
    <property type="project" value="UniProtKB-KW"/>
</dbReference>
<name>A0A841ITH8_9ACTN</name>
<dbReference type="Gene3D" id="3.30.920.30">
    <property type="entry name" value="Hypothetical protein"/>
    <property type="match status" value="1"/>
</dbReference>
<sequence length="79" mass="8589">MSPSHIPIASGAQVVAALEKAGFEHVKTRGDHAKLRRSRDSRTVIVPLHKELKRGTTASILKQADMSAPQLRALLQGRP</sequence>
<organism evidence="8 9">
    <name type="scientific">Nocardiopsis algeriensis</name>
    <dbReference type="NCBI Taxonomy" id="1478215"/>
    <lineage>
        <taxon>Bacteria</taxon>
        <taxon>Bacillati</taxon>
        <taxon>Actinomycetota</taxon>
        <taxon>Actinomycetes</taxon>
        <taxon>Streptosporangiales</taxon>
        <taxon>Nocardiopsidaceae</taxon>
        <taxon>Nocardiopsis</taxon>
    </lineage>
</organism>
<dbReference type="EMBL" id="JACHJO010000017">
    <property type="protein sequence ID" value="MBB6122219.1"/>
    <property type="molecule type" value="Genomic_DNA"/>
</dbReference>
<protein>
    <submittedName>
        <fullName evidence="8">Putative RNA binding protein YcfA (HicA-like mRNA interferase family)</fullName>
    </submittedName>
</protein>
<evidence type="ECO:0000256" key="6">
    <source>
        <dbReference type="ARBA" id="ARBA00022884"/>
    </source>
</evidence>
<evidence type="ECO:0000256" key="2">
    <source>
        <dbReference type="ARBA" id="ARBA00022649"/>
    </source>
</evidence>
<dbReference type="AlphaFoldDB" id="A0A841ITH8"/>
<proteinExistence type="inferred from homology"/>
<evidence type="ECO:0000256" key="3">
    <source>
        <dbReference type="ARBA" id="ARBA00022722"/>
    </source>
</evidence>
<keyword evidence="5" id="KW-0378">Hydrolase</keyword>
<comment type="similarity">
    <text evidence="1">Belongs to the HicA mRNA interferase family.</text>
</comment>
<gene>
    <name evidence="8" type="ORF">FHS13_004208</name>
</gene>